<dbReference type="KEGG" id="ceu:A7L45_01875"/>
<dbReference type="STRING" id="1552.A7L45_01875"/>
<organism evidence="2 3">
    <name type="scientific">Clostridium estertheticum subsp. estertheticum</name>
    <dbReference type="NCBI Taxonomy" id="1552"/>
    <lineage>
        <taxon>Bacteria</taxon>
        <taxon>Bacillati</taxon>
        <taxon>Bacillota</taxon>
        <taxon>Clostridia</taxon>
        <taxon>Eubacteriales</taxon>
        <taxon>Clostridiaceae</taxon>
        <taxon>Clostridium</taxon>
    </lineage>
</organism>
<dbReference type="Pfam" id="PF12730">
    <property type="entry name" value="ABC2_membrane_4"/>
    <property type="match status" value="1"/>
</dbReference>
<proteinExistence type="predicted"/>
<evidence type="ECO:0000256" key="1">
    <source>
        <dbReference type="SAM" id="Phobius"/>
    </source>
</evidence>
<evidence type="ECO:0000313" key="2">
    <source>
        <dbReference type="EMBL" id="APC38903.1"/>
    </source>
</evidence>
<feature type="transmembrane region" description="Helical" evidence="1">
    <location>
        <begin position="20"/>
        <end position="39"/>
    </location>
</feature>
<dbReference type="Proteomes" id="UP000182569">
    <property type="component" value="Chromosome"/>
</dbReference>
<gene>
    <name evidence="2" type="ORF">A7L45_01875</name>
</gene>
<feature type="transmembrane region" description="Helical" evidence="1">
    <location>
        <begin position="100"/>
        <end position="126"/>
    </location>
</feature>
<protein>
    <submittedName>
        <fullName evidence="2">Uncharacterized protein</fullName>
    </submittedName>
</protein>
<keyword evidence="3" id="KW-1185">Reference proteome</keyword>
<keyword evidence="1" id="KW-0812">Transmembrane</keyword>
<accession>A0A1J0GC67</accession>
<keyword evidence="1" id="KW-0472">Membrane</keyword>
<feature type="transmembrane region" description="Helical" evidence="1">
    <location>
        <begin position="174"/>
        <end position="193"/>
    </location>
</feature>
<feature type="transmembrane region" description="Helical" evidence="1">
    <location>
        <begin position="146"/>
        <end position="167"/>
    </location>
</feature>
<evidence type="ECO:0000313" key="3">
    <source>
        <dbReference type="Proteomes" id="UP000182569"/>
    </source>
</evidence>
<dbReference type="EMBL" id="CP015756">
    <property type="protein sequence ID" value="APC38903.1"/>
    <property type="molecule type" value="Genomic_DNA"/>
</dbReference>
<feature type="transmembrane region" description="Helical" evidence="1">
    <location>
        <begin position="59"/>
        <end position="79"/>
    </location>
</feature>
<keyword evidence="1" id="KW-1133">Transmembrane helix</keyword>
<sequence>MMNYIKSEFYRVSHSRGIYCLTAILVILSFLLNAVLAWFGRMDGKSFRYDTTSYSYSNLVANPMLFCVMGAVIGIFLYEGNRKYGNLKNTIAFGISRTKVFAGECIVATVSAVFSLIIVISVYIISAVIFLEHTGPVNLMDLLTEIPAVFFIAVASLISGIVCIEAFEKASTGIIIWVTIWFIIPKIFFYLGLRFDMIRNIAMWMPDNFFGVNGMVVNMSQSITAWGTAEGMAKCLMSGIIGTVVFSLLGVILLRKREL</sequence>
<reference evidence="3" key="1">
    <citation type="journal article" date="2016" name="Front. Microbiol.">
        <title>Complete Genome Sequence of Clostridium estertheticum DSM 8809, a Microbe Identified in Spoiled Vacuum Packed Beef.</title>
        <authorList>
            <person name="Yu Z."/>
            <person name="Gunn L."/>
            <person name="Brennan E."/>
            <person name="Reid R."/>
            <person name="Wall P.G."/>
            <person name="Gaora O.P."/>
            <person name="Hurley D."/>
            <person name="Bolton D."/>
            <person name="Fanning S."/>
        </authorList>
    </citation>
    <scope>NUCLEOTIDE SEQUENCE [LARGE SCALE GENOMIC DNA]</scope>
    <source>
        <strain evidence="3">DSM 8809</strain>
    </source>
</reference>
<feature type="transmembrane region" description="Helical" evidence="1">
    <location>
        <begin position="236"/>
        <end position="254"/>
    </location>
</feature>
<dbReference type="AlphaFoldDB" id="A0A1J0GC67"/>
<name>A0A1J0GC67_9CLOT</name>